<dbReference type="GeneID" id="108671580"/>
<accession>A0A979FPL7</accession>
<evidence type="ECO:0000313" key="2">
    <source>
        <dbReference type="RefSeq" id="XP_047739041.1"/>
    </source>
</evidence>
<sequence>MKLIESSLFDLQRKRKLNTEDECQGFKRHRMCEPLIAADVIQDNLQREFLSHGVMSLSTSHCKKYPISGEPLDGICPKQPVTTAASCGAAAGVVRSPPKVGPCLRCLGGESVRNKATGDTCCEHAHAVQVIDATLVALTCT</sequence>
<keyword evidence="1" id="KW-1185">Reference proteome</keyword>
<gene>
    <name evidence="2" type="primary">LOC108671580</name>
</gene>
<dbReference type="Proteomes" id="UP000694843">
    <property type="component" value="Unplaced"/>
</dbReference>
<dbReference type="AlphaFoldDB" id="A0A979FPL7"/>
<evidence type="ECO:0000313" key="1">
    <source>
        <dbReference type="Proteomes" id="UP000694843"/>
    </source>
</evidence>
<name>A0A979FPL7_HYAAZ</name>
<proteinExistence type="predicted"/>
<organism evidence="1 2">
    <name type="scientific">Hyalella azteca</name>
    <name type="common">Amphipod</name>
    <dbReference type="NCBI Taxonomy" id="294128"/>
    <lineage>
        <taxon>Eukaryota</taxon>
        <taxon>Metazoa</taxon>
        <taxon>Ecdysozoa</taxon>
        <taxon>Arthropoda</taxon>
        <taxon>Crustacea</taxon>
        <taxon>Multicrustacea</taxon>
        <taxon>Malacostraca</taxon>
        <taxon>Eumalacostraca</taxon>
        <taxon>Peracarida</taxon>
        <taxon>Amphipoda</taxon>
        <taxon>Senticaudata</taxon>
        <taxon>Talitrida</taxon>
        <taxon>Talitroidea</taxon>
        <taxon>Hyalellidae</taxon>
        <taxon>Hyalella</taxon>
    </lineage>
</organism>
<dbReference type="RefSeq" id="XP_047739041.1">
    <property type="nucleotide sequence ID" value="XM_047883085.1"/>
</dbReference>
<reference evidence="2" key="1">
    <citation type="submission" date="2025-08" db="UniProtKB">
        <authorList>
            <consortium name="RefSeq"/>
        </authorList>
    </citation>
    <scope>IDENTIFICATION</scope>
    <source>
        <tissue evidence="2">Whole organism</tissue>
    </source>
</reference>
<dbReference type="OrthoDB" id="10467890at2759"/>
<protein>
    <submittedName>
        <fullName evidence="2">Uncharacterized protein LOC108671580 isoform X1</fullName>
    </submittedName>
</protein>